<feature type="region of interest" description="Disordered" evidence="7">
    <location>
        <begin position="1623"/>
        <end position="1658"/>
    </location>
</feature>
<dbReference type="OrthoDB" id="681218at2759"/>
<dbReference type="GO" id="GO:0005634">
    <property type="term" value="C:nucleus"/>
    <property type="evidence" value="ECO:0007669"/>
    <property type="project" value="UniProtKB-SubCell"/>
</dbReference>
<gene>
    <name evidence="10 11" type="primary">LOC107767707</name>
</gene>
<dbReference type="InterPro" id="IPR005635">
    <property type="entry name" value="Inner_centromere_prot_ARK-bd"/>
</dbReference>
<accession>A0A1S3XQX2</accession>
<feature type="domain" description="Inner centromere protein ARK-binding" evidence="8">
    <location>
        <begin position="1897"/>
        <end position="1949"/>
    </location>
</feature>
<feature type="compositionally biased region" description="Acidic residues" evidence="7">
    <location>
        <begin position="1516"/>
        <end position="1530"/>
    </location>
</feature>
<evidence type="ECO:0000259" key="8">
    <source>
        <dbReference type="Pfam" id="PF03941"/>
    </source>
</evidence>
<dbReference type="PANTHER" id="PTHR13738">
    <property type="entry name" value="TROPONIN I"/>
    <property type="match status" value="1"/>
</dbReference>
<dbReference type="RefSeq" id="XP_016442280.1">
    <property type="nucleotide sequence ID" value="XM_016586794.1"/>
</dbReference>
<evidence type="ECO:0000256" key="5">
    <source>
        <dbReference type="ARBA" id="ARBA00023212"/>
    </source>
</evidence>
<evidence type="ECO:0000313" key="9">
    <source>
        <dbReference type="Proteomes" id="UP000790787"/>
    </source>
</evidence>
<dbReference type="InterPro" id="IPR050875">
    <property type="entry name" value="Troponin_I"/>
</dbReference>
<feature type="compositionally biased region" description="Basic and acidic residues" evidence="7">
    <location>
        <begin position="1644"/>
        <end position="1656"/>
    </location>
</feature>
<proteinExistence type="inferred from homology"/>
<organism evidence="10">
    <name type="scientific">Nicotiana tabacum</name>
    <name type="common">Common tobacco</name>
    <dbReference type="NCBI Taxonomy" id="4097"/>
    <lineage>
        <taxon>Eukaryota</taxon>
        <taxon>Viridiplantae</taxon>
        <taxon>Streptophyta</taxon>
        <taxon>Embryophyta</taxon>
        <taxon>Tracheophyta</taxon>
        <taxon>Spermatophyta</taxon>
        <taxon>Magnoliopsida</taxon>
        <taxon>eudicotyledons</taxon>
        <taxon>Gunneridae</taxon>
        <taxon>Pentapetalae</taxon>
        <taxon>asterids</taxon>
        <taxon>lamiids</taxon>
        <taxon>Solanales</taxon>
        <taxon>Solanaceae</taxon>
        <taxon>Nicotianoideae</taxon>
        <taxon>Nicotianeae</taxon>
        <taxon>Nicotiana</taxon>
    </lineage>
</organism>
<feature type="region of interest" description="Disordered" evidence="7">
    <location>
        <begin position="866"/>
        <end position="888"/>
    </location>
</feature>
<feature type="compositionally biased region" description="Polar residues" evidence="7">
    <location>
        <begin position="544"/>
        <end position="592"/>
    </location>
</feature>
<feature type="region of interest" description="Disordered" evidence="7">
    <location>
        <begin position="1700"/>
        <end position="1799"/>
    </location>
</feature>
<feature type="compositionally biased region" description="Polar residues" evidence="7">
    <location>
        <begin position="874"/>
        <end position="888"/>
    </location>
</feature>
<feature type="region of interest" description="Disordered" evidence="7">
    <location>
        <begin position="486"/>
        <end position="593"/>
    </location>
</feature>
<feature type="region of interest" description="Disordered" evidence="7">
    <location>
        <begin position="1265"/>
        <end position="1286"/>
    </location>
</feature>
<evidence type="ECO:0000256" key="6">
    <source>
        <dbReference type="ARBA" id="ARBA00023242"/>
    </source>
</evidence>
<feature type="compositionally biased region" description="Basic and acidic residues" evidence="7">
    <location>
        <begin position="1825"/>
        <end position="1841"/>
    </location>
</feature>
<dbReference type="Pfam" id="PF03941">
    <property type="entry name" value="INCENP_ARK-bind"/>
    <property type="match status" value="1"/>
</dbReference>
<keyword evidence="5" id="KW-0206">Cytoskeleton</keyword>
<feature type="compositionally biased region" description="Basic and acidic residues" evidence="7">
    <location>
        <begin position="243"/>
        <end position="277"/>
    </location>
</feature>
<evidence type="ECO:0000256" key="1">
    <source>
        <dbReference type="ARBA" id="ARBA00004123"/>
    </source>
</evidence>
<feature type="region of interest" description="Disordered" evidence="7">
    <location>
        <begin position="1569"/>
        <end position="1604"/>
    </location>
</feature>
<dbReference type="Proteomes" id="UP000790787">
    <property type="component" value="Chromosome 10"/>
</dbReference>
<comment type="subcellular location">
    <subcellularLocation>
        <location evidence="2">Cytoplasm</location>
        <location evidence="2">Cytoskeleton</location>
        <location evidence="2">Spindle</location>
    </subcellularLocation>
    <subcellularLocation>
        <location evidence="1">Nucleus</location>
    </subcellularLocation>
</comment>
<dbReference type="GeneID" id="107767707"/>
<dbReference type="KEGG" id="nta:107767707"/>
<comment type="similarity">
    <text evidence="3">Belongs to the INCENP family.</text>
</comment>
<reference key="1">
    <citation type="journal article" date="2014" name="Nat. Commun.">
        <title>The tobacco genome sequence and its comparison with those of tomato and potato.</title>
        <authorList>
            <person name="Sierro N."/>
            <person name="Battey J.N."/>
            <person name="Ouadi S."/>
            <person name="Bakaher N."/>
            <person name="Bovet L."/>
            <person name="Willig A."/>
            <person name="Goepfert S."/>
            <person name="Peitsch M.C."/>
            <person name="Ivanov N.V."/>
        </authorList>
    </citation>
    <scope>NUCLEOTIDE SEQUENCE [LARGE SCALE GENOMIC DNA]</scope>
    <source>
        <strain>cv. TN90</strain>
    </source>
</reference>
<feature type="region of interest" description="Disordered" evidence="7">
    <location>
        <begin position="1498"/>
        <end position="1530"/>
    </location>
</feature>
<feature type="compositionally biased region" description="Polar residues" evidence="7">
    <location>
        <begin position="509"/>
        <end position="527"/>
    </location>
</feature>
<protein>
    <submittedName>
        <fullName evidence="10 11">Uncharacterized protein isoform X1</fullName>
    </submittedName>
</protein>
<keyword evidence="4" id="KW-0963">Cytoplasm</keyword>
<feature type="region of interest" description="Disordered" evidence="7">
    <location>
        <begin position="237"/>
        <end position="277"/>
    </location>
</feature>
<reference evidence="10 11" key="2">
    <citation type="submission" date="2025-04" db="UniProtKB">
        <authorList>
            <consortium name="RefSeq"/>
        </authorList>
    </citation>
    <scope>IDENTIFICATION</scope>
</reference>
<evidence type="ECO:0000313" key="10">
    <source>
        <dbReference type="RefSeq" id="XP_016442279.1"/>
    </source>
</evidence>
<keyword evidence="9" id="KW-1185">Reference proteome</keyword>
<dbReference type="GO" id="GO:0005819">
    <property type="term" value="C:spindle"/>
    <property type="evidence" value="ECO:0007669"/>
    <property type="project" value="UniProtKB-SubCell"/>
</dbReference>
<evidence type="ECO:0000256" key="3">
    <source>
        <dbReference type="ARBA" id="ARBA00010042"/>
    </source>
</evidence>
<dbReference type="RefSeq" id="XP_016442279.1">
    <property type="nucleotide sequence ID" value="XM_016586793.1"/>
</dbReference>
<keyword evidence="6" id="KW-0539">Nucleus</keyword>
<evidence type="ECO:0000256" key="2">
    <source>
        <dbReference type="ARBA" id="ARBA00004186"/>
    </source>
</evidence>
<dbReference type="PaxDb" id="4097-A0A1S3XQX2"/>
<evidence type="ECO:0000313" key="11">
    <source>
        <dbReference type="RefSeq" id="XP_016442280.1"/>
    </source>
</evidence>
<dbReference type="PANTHER" id="PTHR13738:SF1">
    <property type="entry name" value="TROPONIN I"/>
    <property type="match status" value="1"/>
</dbReference>
<feature type="region of interest" description="Disordered" evidence="7">
    <location>
        <begin position="400"/>
        <end position="419"/>
    </location>
</feature>
<feature type="region of interest" description="Disordered" evidence="7">
    <location>
        <begin position="636"/>
        <end position="664"/>
    </location>
</feature>
<evidence type="ECO:0000256" key="4">
    <source>
        <dbReference type="ARBA" id="ARBA00022490"/>
    </source>
</evidence>
<feature type="compositionally biased region" description="Polar residues" evidence="7">
    <location>
        <begin position="645"/>
        <end position="659"/>
    </location>
</feature>
<feature type="region of interest" description="Disordered" evidence="7">
    <location>
        <begin position="1825"/>
        <end position="1862"/>
    </location>
</feature>
<evidence type="ECO:0000256" key="7">
    <source>
        <dbReference type="SAM" id="MobiDB-lite"/>
    </source>
</evidence>
<name>A0A1S3XQX2_TOBAC</name>
<sequence>MNMSTVENLFVQIFERKNRIIEQVKQQTDLYSQHLASKLIIEGITPPPWLLNNHQSSNPQELNKEELISEILVPRPRPPTVRHASARCSLNKRPVVTDDNEDLSHGTFSEIHTSDKGLYHADGTANKVVDHDNNQEYALKGVPELDVSVNSPLDQRDTRFQNNRNDLDRSLARIQRSKSRQKALQLRNSAQGEVEGCSSQQKNCDAASIGIGLSTPERVNLNYGLQILSEPCVVSNGSGGLRESAERNHEGQERDINLHTGESSKHETSAKQLDCAKSHTKKVDSLSDVAEKSHTKKVDNSFATASSHKRSCNFASKGINLSASASQLIDFSNKSDHLLESFPVGSEAIKLKEFVEVHQHEGIENRVTRSRSNAKQLNCINDSLKVDGSAGVVQNDDHTQARSTGCVSGRSWEETNTSNTHKPIVKGCLKTKKKNDIYCGRITRSKSMAKKLPCLVDDSHATISAFSDRLSTDVFATAIGGSSEVLSDNPGSFKSVKPSLGSDQKSKKTQNNIGNEVTTEPVTSTVAGSEGAHSISADSEKSSNENYDTYFPTGSKSIIPCSDNSDTHNQQGNTEAATEGSPTFRSRTSNSDPEVGVECLVANPSPDCFMSMKPKQLHFDDMEKCNLKRSFTPNFEEKSLKPTDDISNTSLEPTSQKKMSGSPVDNRFSWEQSIPEQEISSKLDDVPGSSFALKIRDPAGTGMNGCVSDMNGHLASGNTIYESMGRQCSRQSPYMHDDKTLSNDVGHYDAEPQHVKLNLEESHNSVVELHAEVGGNSCDRNAQCLPASYVANTKIAAAPYISSLTKKVTGDSQDCLAKNFEIEDPTFISQDAKRQSCMPNDPNLTCFSGENSDGDVTIKCNIDSDSHQKENDLDTSSPLQSGHNDNENLNLSVSSDIENAKVLSLFDGRFRSSKMDSWPQVKRKNIEDKQANCFSDCPKSEMSKLYRIHMDAISLNINTIQEKSDNVVEHTPFRVKSSNAGISEKINCHLREGAPSSPKLQKEVGGNSCDRNACLPASYVANTETAATHNISTMAEKVTGNSQDCLVKELEIEDLTSISQDTKRESSMPNDRNLYCFDGESSHGDVCVKCDMDRDSHQKENDMPTWSPQQSGCNDEQNLNLSISSEIENSRESLLFDGRFRSAKLDSWPQVKRRRIEDRQTKCFSVCPNSQMSKLYHMQMDAISLNFNTTQEQSDSVLELTPFRAKSSDVCISEKKNCSFGEGISSLLKLQNEVDAVHFKQFGSASSSDDKLLRVSHVSSLFKEPAEKELETGEEHELLSDAEKSSDEQDISDLLHLEKNVKLDNPKDVTCLERKSHTGDQSLYSQSCVSSSPQNKDLDITDADQSKPVLEGFIIDASTADGEMDIAQFGISYDNLNFPSTTIQRASILERICKSASANTPLSHLTSAFGLHHTQNLYQSLPNGLLEHLDLRSTLFPEEGVNKQLRASYSCVDEVNDSKLEIPCSDYQSSYQCQFGGRSGSQYQSPVGKFWERISSHSTSSEKRLSSNPELTCFPIEEDPNSSEENEAADEVAGKICDEFDSTVVNSHVKRLPLADVTDSYLNPPASISEAERSHARGSLDSLKTDASCTGHHNKAKRKLGSSFKNMSGAKVKQSFLMGAKGIKQGKESLRRSSRQKLSSKSSFKSERQNLSEKGARQNNIVSNVTSFIPLVQQKQAAAVCTVKRDIKVKALEAAEAAKRLEEKKENERKMRKEAMKHERARLEQENSKQLELHKKKKEEEKKKKEADAITRKRLREEEEKNDKEKKRKRVEEARRQQREHEDKTHAKRAEKGKGILTIDEKMTDKKKCNSDVEKCQTEKERVGKTFKKQETEPKPVEPVRNDSFQATTPPGKCHVSDNSTDHEKVTCVLGKPDANTECVAKKSQEKSYEISPYQCSDDEEDEDEDLPIRKFVPSWSSKLSVANALPLQQTIDPDSIFPPESFCSMDEVLVPRKLQKRHAPI</sequence>